<accession>A0ABT4LA97</accession>
<evidence type="ECO:0000313" key="2">
    <source>
        <dbReference type="EMBL" id="MCZ4244857.1"/>
    </source>
</evidence>
<name>A0ABT4LA97_9SPHI</name>
<sequence length="225" mass="25834">MKNKINKLLFSPLVMLFVFCLGITACKKDSAYHDYENTIKEFDGTALKYLQDQKNTYDSMLFVLDRVPDLKDSLANDKLTLFAVTNQSFQVAIKNLNIERKAQNKTPMYLKDANVAQLDTLLSRYMVKGIRSTEDYKPFTDGVTLKSMKYNYQMHVQYKKLDASGFVEGGPQSIIYSDPKNSIFQKYWENATTNAVNIKTKNAIINVLAPSHDFGFNEFVKRINQ</sequence>
<dbReference type="InterPro" id="IPR036378">
    <property type="entry name" value="FAS1_dom_sf"/>
</dbReference>
<protein>
    <recommendedName>
        <fullName evidence="4">FAS1 domain-containing protein</fullName>
    </recommendedName>
</protein>
<dbReference type="Proteomes" id="UP001144347">
    <property type="component" value="Unassembled WGS sequence"/>
</dbReference>
<gene>
    <name evidence="2" type="ORF">O0955_12665</name>
</gene>
<organism evidence="2 3">
    <name type="scientific">Pedobacter punctiformis</name>
    <dbReference type="NCBI Taxonomy" id="3004097"/>
    <lineage>
        <taxon>Bacteria</taxon>
        <taxon>Pseudomonadati</taxon>
        <taxon>Bacteroidota</taxon>
        <taxon>Sphingobacteriia</taxon>
        <taxon>Sphingobacteriales</taxon>
        <taxon>Sphingobacteriaceae</taxon>
        <taxon>Pedobacter</taxon>
    </lineage>
</organism>
<proteinExistence type="predicted"/>
<dbReference type="EMBL" id="JAPWGM010000004">
    <property type="protein sequence ID" value="MCZ4244857.1"/>
    <property type="molecule type" value="Genomic_DNA"/>
</dbReference>
<dbReference type="RefSeq" id="WP_269427911.1">
    <property type="nucleotide sequence ID" value="NZ_JAPWGM010000004.1"/>
</dbReference>
<feature type="signal peptide" evidence="1">
    <location>
        <begin position="1"/>
        <end position="27"/>
    </location>
</feature>
<evidence type="ECO:0008006" key="4">
    <source>
        <dbReference type="Google" id="ProtNLM"/>
    </source>
</evidence>
<comment type="caution">
    <text evidence="2">The sequence shown here is derived from an EMBL/GenBank/DDBJ whole genome shotgun (WGS) entry which is preliminary data.</text>
</comment>
<evidence type="ECO:0000313" key="3">
    <source>
        <dbReference type="Proteomes" id="UP001144347"/>
    </source>
</evidence>
<evidence type="ECO:0000256" key="1">
    <source>
        <dbReference type="SAM" id="SignalP"/>
    </source>
</evidence>
<feature type="chain" id="PRO_5045996925" description="FAS1 domain-containing protein" evidence="1">
    <location>
        <begin position="28"/>
        <end position="225"/>
    </location>
</feature>
<reference evidence="2" key="1">
    <citation type="submission" date="2022-12" db="EMBL/GenBank/DDBJ databases">
        <title>Genome sequence of HCMS5-2.</title>
        <authorList>
            <person name="Woo H."/>
        </authorList>
    </citation>
    <scope>NUCLEOTIDE SEQUENCE</scope>
    <source>
        <strain evidence="2">HCMS5-2</strain>
    </source>
</reference>
<keyword evidence="1" id="KW-0732">Signal</keyword>
<keyword evidence="3" id="KW-1185">Reference proteome</keyword>
<dbReference type="Gene3D" id="2.30.180.10">
    <property type="entry name" value="FAS1 domain"/>
    <property type="match status" value="1"/>
</dbReference>
<dbReference type="PROSITE" id="PS51257">
    <property type="entry name" value="PROKAR_LIPOPROTEIN"/>
    <property type="match status" value="1"/>
</dbReference>
<dbReference type="SUPFAM" id="SSF82153">
    <property type="entry name" value="FAS1 domain"/>
    <property type="match status" value="1"/>
</dbReference>